<reference evidence="2" key="1">
    <citation type="submission" date="2023-11" db="EMBL/GenBank/DDBJ databases">
        <title>Genome sequence of Cyanobacterium aponinum BCRC AL20115.</title>
        <authorList>
            <person name="Chang H.-Y."/>
            <person name="Lin K.-M."/>
            <person name="Hsueh H.-T."/>
            <person name="Chu H.-A."/>
            <person name="Kuo C.-H."/>
        </authorList>
    </citation>
    <scope>NUCLEOTIDE SEQUENCE</scope>
    <source>
        <strain evidence="2">AL20115</strain>
    </source>
</reference>
<dbReference type="Pfam" id="PF18737">
    <property type="entry name" value="HEPN_MAE_28990"/>
    <property type="match status" value="1"/>
</dbReference>
<name>A0AAF0ZEA3_9CHRO</name>
<protein>
    <submittedName>
        <fullName evidence="2">MAE_28990/MAE_18760 family HEPN-like nuclease</fullName>
    </submittedName>
</protein>
<dbReference type="AlphaFoldDB" id="A0AAF0ZEA3"/>
<organism evidence="2">
    <name type="scientific">Cyanobacterium aponinum AL20115</name>
    <dbReference type="NCBI Taxonomy" id="3090662"/>
    <lineage>
        <taxon>Bacteria</taxon>
        <taxon>Bacillati</taxon>
        <taxon>Cyanobacteriota</taxon>
        <taxon>Cyanophyceae</taxon>
        <taxon>Oscillatoriophycideae</taxon>
        <taxon>Chroococcales</taxon>
        <taxon>Geminocystaceae</taxon>
        <taxon>Cyanobacterium</taxon>
    </lineage>
</organism>
<evidence type="ECO:0000313" key="2">
    <source>
        <dbReference type="EMBL" id="WPF88768.1"/>
    </source>
</evidence>
<proteinExistence type="predicted"/>
<evidence type="ECO:0000259" key="1">
    <source>
        <dbReference type="Pfam" id="PF18737"/>
    </source>
</evidence>
<sequence length="365" mass="42943">MNKFIQKLQNLLDKVDNNIQSIKEITTKNQKLTDIIFGNDSTVKNILKENNQLDLTKSSVGFDQWKRYQHCSVITQLYAIYEDFVEELISIWIDNLPNIFEKYSDLGMDFQKQYILGIAKLIKRLNRNKYPELKLEKLINIPKNTNINYKLVQEVFTDHQYNLRMSELNKLLDNAGIKNTSDWLQKSNSIQQSISSINSNQTTVEKELQRFINYRNDASHNIQQDNILNFNELIDFCNFINTICFSLHDLILYQTLERMIALNKIITLGQIRQYRDKLKSARLKVNNSILLSVGLPTLLVKKETSICKFAKIEKISIVSNDQYIEKEDIKVPEKEQDIWIQFNIDARKNWTVYIFNFDKLDSGTF</sequence>
<gene>
    <name evidence="2" type="ORF">SAY89_00405</name>
</gene>
<dbReference type="RefSeq" id="WP_015217968.1">
    <property type="nucleotide sequence ID" value="NZ_CP138348.1"/>
</dbReference>
<accession>A0AAF0ZEA3</accession>
<feature type="domain" description="MAE-28990/MAE-18760-like HEPN" evidence="1">
    <location>
        <begin position="8"/>
        <end position="255"/>
    </location>
</feature>
<dbReference type="EMBL" id="CP138348">
    <property type="protein sequence ID" value="WPF88768.1"/>
    <property type="molecule type" value="Genomic_DNA"/>
</dbReference>
<dbReference type="InterPro" id="IPR040788">
    <property type="entry name" value="HEPN_MAE_28990"/>
</dbReference>